<proteinExistence type="predicted"/>
<feature type="compositionally biased region" description="Basic and acidic residues" evidence="1">
    <location>
        <begin position="45"/>
        <end position="60"/>
    </location>
</feature>
<sequence length="60" mass="6245">MNARVRGCQPAAGSARAGGRRPLTGKASRDGAANGRRAARAAVRANRDVDRRQGDSRAVT</sequence>
<evidence type="ECO:0000313" key="3">
    <source>
        <dbReference type="Proteomes" id="UP000056450"/>
    </source>
</evidence>
<protein>
    <submittedName>
        <fullName evidence="2">Uncharacterized protein</fullName>
    </submittedName>
</protein>
<feature type="compositionally biased region" description="Low complexity" evidence="1">
    <location>
        <begin position="11"/>
        <end position="21"/>
    </location>
</feature>
<comment type="caution">
    <text evidence="2">The sequence shown here is derived from an EMBL/GenBank/DDBJ whole genome shotgun (WGS) entry which is preliminary data.</text>
</comment>
<dbReference type="EMBL" id="LOTQ01000044">
    <property type="protein sequence ID" value="KVA00778.1"/>
    <property type="molecule type" value="Genomic_DNA"/>
</dbReference>
<organism evidence="2 3">
    <name type="scientific">Burkholderia latens</name>
    <dbReference type="NCBI Taxonomy" id="488446"/>
    <lineage>
        <taxon>Bacteria</taxon>
        <taxon>Pseudomonadati</taxon>
        <taxon>Pseudomonadota</taxon>
        <taxon>Betaproteobacteria</taxon>
        <taxon>Burkholderiales</taxon>
        <taxon>Burkholderiaceae</taxon>
        <taxon>Burkholderia</taxon>
        <taxon>Burkholderia cepacia complex</taxon>
    </lineage>
</organism>
<dbReference type="AlphaFoldDB" id="A0AAP1G5Y3"/>
<name>A0AAP1G5Y3_9BURK</name>
<accession>A0AAP1G5Y3</accession>
<evidence type="ECO:0000313" key="2">
    <source>
        <dbReference type="EMBL" id="KVA00778.1"/>
    </source>
</evidence>
<gene>
    <name evidence="2" type="ORF">WI41_01615</name>
</gene>
<reference evidence="2 3" key="1">
    <citation type="submission" date="2015-11" db="EMBL/GenBank/DDBJ databases">
        <title>Expanding the genomic diversity of Burkholderia species for the development of highly accurate diagnostics.</title>
        <authorList>
            <person name="Sahl J."/>
            <person name="Keim P."/>
            <person name="Wagner D."/>
        </authorList>
    </citation>
    <scope>NUCLEOTIDE SEQUENCE [LARGE SCALE GENOMIC DNA]</scope>
    <source>
        <strain evidence="2 3">RF32-BP12</strain>
    </source>
</reference>
<evidence type="ECO:0000256" key="1">
    <source>
        <dbReference type="SAM" id="MobiDB-lite"/>
    </source>
</evidence>
<feature type="region of interest" description="Disordered" evidence="1">
    <location>
        <begin position="1"/>
        <end position="60"/>
    </location>
</feature>
<dbReference type="Proteomes" id="UP000056450">
    <property type="component" value="Unassembled WGS sequence"/>
</dbReference>
<feature type="compositionally biased region" description="Low complexity" evidence="1">
    <location>
        <begin position="30"/>
        <end position="44"/>
    </location>
</feature>